<keyword evidence="4" id="KW-0560">Oxidoreductase</keyword>
<keyword evidence="3 6" id="KW-0479">Metal-binding</keyword>
<feature type="domain" description="Ferritin-like diiron" evidence="8">
    <location>
        <begin position="1"/>
        <end position="145"/>
    </location>
</feature>
<proteinExistence type="inferred from homology"/>
<feature type="binding site" evidence="6">
    <location>
        <position position="127"/>
    </location>
    <ligand>
        <name>Fe cation</name>
        <dbReference type="ChEBI" id="CHEBI:24875"/>
        <label>1</label>
    </ligand>
</feature>
<dbReference type="EC" id="1.16.3.2" evidence="7"/>
<dbReference type="GO" id="GO:0006826">
    <property type="term" value="P:iron ion transport"/>
    <property type="evidence" value="ECO:0007669"/>
    <property type="project" value="InterPro"/>
</dbReference>
<dbReference type="Pfam" id="PF00210">
    <property type="entry name" value="Ferritin"/>
    <property type="match status" value="1"/>
</dbReference>
<evidence type="ECO:0000256" key="3">
    <source>
        <dbReference type="ARBA" id="ARBA00022723"/>
    </source>
</evidence>
<evidence type="ECO:0000256" key="2">
    <source>
        <dbReference type="ARBA" id="ARBA00022434"/>
    </source>
</evidence>
<dbReference type="Proteomes" id="UP000295506">
    <property type="component" value="Unassembled WGS sequence"/>
</dbReference>
<evidence type="ECO:0000256" key="7">
    <source>
        <dbReference type="RuleBase" id="RU361145"/>
    </source>
</evidence>
<reference evidence="10 12" key="2">
    <citation type="submission" date="2019-03" db="EMBL/GenBank/DDBJ databases">
        <title>Genomic Encyclopedia of Type Strains, Phase IV (KMG-IV): sequencing the most valuable type-strain genomes for metagenomic binning, comparative biology and taxonomic classification.</title>
        <authorList>
            <person name="Goeker M."/>
        </authorList>
    </citation>
    <scope>NUCLEOTIDE SEQUENCE [LARGE SCALE GENOMIC DNA]</scope>
    <source>
        <strain evidence="10 12">DSM 101483</strain>
    </source>
</reference>
<comment type="subcellular location">
    <subcellularLocation>
        <location evidence="7">Cytoplasm</location>
    </subcellularLocation>
</comment>
<feature type="binding site" evidence="6">
    <location>
        <position position="17"/>
    </location>
    <ligand>
        <name>Fe cation</name>
        <dbReference type="ChEBI" id="CHEBI:24875"/>
        <label>1</label>
    </ligand>
</feature>
<organism evidence="10 12">
    <name type="scientific">Pseudodesulfovibrio indicus</name>
    <dbReference type="NCBI Taxonomy" id="1716143"/>
    <lineage>
        <taxon>Bacteria</taxon>
        <taxon>Pseudomonadati</taxon>
        <taxon>Thermodesulfobacteriota</taxon>
        <taxon>Desulfovibrionia</taxon>
        <taxon>Desulfovibrionales</taxon>
        <taxon>Desulfovibrionaceae</taxon>
    </lineage>
</organism>
<dbReference type="InterPro" id="IPR009040">
    <property type="entry name" value="Ferritin-like_diiron"/>
</dbReference>
<evidence type="ECO:0000259" key="8">
    <source>
        <dbReference type="PROSITE" id="PS50905"/>
    </source>
</evidence>
<dbReference type="EMBL" id="CP014206">
    <property type="protein sequence ID" value="AMK11697.1"/>
    <property type="molecule type" value="Genomic_DNA"/>
</dbReference>
<evidence type="ECO:0000256" key="1">
    <source>
        <dbReference type="ARBA" id="ARBA00006950"/>
    </source>
</evidence>
<dbReference type="GO" id="GO:0005829">
    <property type="term" value="C:cytosol"/>
    <property type="evidence" value="ECO:0007669"/>
    <property type="project" value="TreeGrafter"/>
</dbReference>
<keyword evidence="7" id="KW-0963">Cytoplasm</keyword>
<name>A0A126QPM0_9BACT</name>
<dbReference type="KEGG" id="dej:AWY79_11510"/>
<evidence type="ECO:0000313" key="9">
    <source>
        <dbReference type="EMBL" id="AMK11697.1"/>
    </source>
</evidence>
<reference evidence="9 11" key="1">
    <citation type="journal article" date="2016" name="Front. Microbiol.">
        <title>Genome Sequence of the Piezophilic, Mesophilic Sulfate-Reducing Bacterium Desulfovibrio indicus J2T.</title>
        <authorList>
            <person name="Cao J."/>
            <person name="Maignien L."/>
            <person name="Shao Z."/>
            <person name="Alain K."/>
            <person name="Jebbar M."/>
        </authorList>
    </citation>
    <scope>NUCLEOTIDE SEQUENCE [LARGE SCALE GENOMIC DNA]</scope>
    <source>
        <strain evidence="9 11">J2</strain>
    </source>
</reference>
<dbReference type="PANTHER" id="PTHR11431:SF127">
    <property type="entry name" value="BACTERIAL NON-HEME FERRITIN"/>
    <property type="match status" value="1"/>
</dbReference>
<accession>A0A126QPM0</accession>
<dbReference type="Gene3D" id="1.20.1260.10">
    <property type="match status" value="1"/>
</dbReference>
<dbReference type="PANTHER" id="PTHR11431">
    <property type="entry name" value="FERRITIN"/>
    <property type="match status" value="1"/>
</dbReference>
<dbReference type="OrthoDB" id="9801481at2"/>
<comment type="function">
    <text evidence="7">Iron-storage protein.</text>
</comment>
<dbReference type="GO" id="GO:0006879">
    <property type="term" value="P:intracellular iron ion homeostasis"/>
    <property type="evidence" value="ECO:0007669"/>
    <property type="project" value="UniProtKB-KW"/>
</dbReference>
<dbReference type="Proteomes" id="UP000055611">
    <property type="component" value="Chromosome"/>
</dbReference>
<dbReference type="InterPro" id="IPR041719">
    <property type="entry name" value="Ferritin_prok"/>
</dbReference>
<dbReference type="EMBL" id="SOBK01000006">
    <property type="protein sequence ID" value="TDT88226.1"/>
    <property type="molecule type" value="Genomic_DNA"/>
</dbReference>
<dbReference type="PROSITE" id="PS50905">
    <property type="entry name" value="FERRITIN_LIKE"/>
    <property type="match status" value="1"/>
</dbReference>
<dbReference type="RefSeq" id="WP_066803891.1">
    <property type="nucleotide sequence ID" value="NZ_CP014206.1"/>
</dbReference>
<dbReference type="CDD" id="cd01055">
    <property type="entry name" value="Nonheme_Ferritin"/>
    <property type="match status" value="1"/>
</dbReference>
<dbReference type="GO" id="GO:0004322">
    <property type="term" value="F:ferroxidase activity"/>
    <property type="evidence" value="ECO:0007669"/>
    <property type="project" value="TreeGrafter"/>
</dbReference>
<dbReference type="InterPro" id="IPR001519">
    <property type="entry name" value="Ferritin"/>
</dbReference>
<dbReference type="AlphaFoldDB" id="A0A126QPM0"/>
<dbReference type="GO" id="GO:0008198">
    <property type="term" value="F:ferrous iron binding"/>
    <property type="evidence" value="ECO:0007669"/>
    <property type="project" value="TreeGrafter"/>
</dbReference>
<comment type="catalytic activity">
    <reaction evidence="7">
        <text>4 Fe(2+) + O2 + 6 H2O = 4 iron(III) oxide-hydroxide + 12 H(+)</text>
        <dbReference type="Rhea" id="RHEA:11972"/>
        <dbReference type="ChEBI" id="CHEBI:15377"/>
        <dbReference type="ChEBI" id="CHEBI:15378"/>
        <dbReference type="ChEBI" id="CHEBI:15379"/>
        <dbReference type="ChEBI" id="CHEBI:29033"/>
        <dbReference type="ChEBI" id="CHEBI:78619"/>
        <dbReference type="EC" id="1.16.3.2"/>
    </reaction>
</comment>
<comment type="similarity">
    <text evidence="1 7">Belongs to the ferritin family. Prokaryotic subfamily.</text>
</comment>
<dbReference type="InterPro" id="IPR008331">
    <property type="entry name" value="Ferritin_DPS_dom"/>
</dbReference>
<keyword evidence="2 7" id="KW-0409">Iron storage</keyword>
<gene>
    <name evidence="9" type="ORF">AWY79_11510</name>
    <name evidence="10" type="ORF">EDC59_10638</name>
</gene>
<dbReference type="InterPro" id="IPR012347">
    <property type="entry name" value="Ferritin-like"/>
</dbReference>
<dbReference type="FunFam" id="1.20.1260.10:FF:000001">
    <property type="entry name" value="Non-heme ferritin"/>
    <property type="match status" value="1"/>
</dbReference>
<evidence type="ECO:0000313" key="12">
    <source>
        <dbReference type="Proteomes" id="UP000295506"/>
    </source>
</evidence>
<keyword evidence="5 6" id="KW-0408">Iron</keyword>
<protein>
    <recommendedName>
        <fullName evidence="7">Ferritin</fullName>
        <ecNumber evidence="7">1.16.3.2</ecNumber>
    </recommendedName>
</protein>
<evidence type="ECO:0000313" key="11">
    <source>
        <dbReference type="Proteomes" id="UP000055611"/>
    </source>
</evidence>
<evidence type="ECO:0000256" key="6">
    <source>
        <dbReference type="PIRSR" id="PIRSR601519-1"/>
    </source>
</evidence>
<keyword evidence="11" id="KW-1185">Reference proteome</keyword>
<evidence type="ECO:0000256" key="4">
    <source>
        <dbReference type="ARBA" id="ARBA00023002"/>
    </source>
</evidence>
<dbReference type="SUPFAM" id="SSF47240">
    <property type="entry name" value="Ferritin-like"/>
    <property type="match status" value="1"/>
</dbReference>
<evidence type="ECO:0000313" key="10">
    <source>
        <dbReference type="EMBL" id="TDT88226.1"/>
    </source>
</evidence>
<dbReference type="GO" id="GO:0042802">
    <property type="term" value="F:identical protein binding"/>
    <property type="evidence" value="ECO:0007669"/>
    <property type="project" value="UniProtKB-ARBA"/>
</dbReference>
<dbReference type="GO" id="GO:0008199">
    <property type="term" value="F:ferric iron binding"/>
    <property type="evidence" value="ECO:0007669"/>
    <property type="project" value="InterPro"/>
</dbReference>
<feature type="binding site" evidence="6">
    <location>
        <position position="50"/>
    </location>
    <ligand>
        <name>Fe cation</name>
        <dbReference type="ChEBI" id="CHEBI:24875"/>
        <label>1</label>
    </ligand>
</feature>
<evidence type="ECO:0000256" key="5">
    <source>
        <dbReference type="ARBA" id="ARBA00023004"/>
    </source>
</evidence>
<feature type="binding site" evidence="6">
    <location>
        <position position="53"/>
    </location>
    <ligand>
        <name>Fe cation</name>
        <dbReference type="ChEBI" id="CHEBI:24875"/>
        <label>1</label>
    </ligand>
</feature>
<sequence length="168" mass="18775">MLSEKLEDALNAQMNWEIYSAHIYLSMSSHFASEGLSGFAAWMYAQYQEEMFHAMRFFNYINEAGGHAKLGTIDAPAHSWKTPLAAFEEALEHEKGVTARINRIADLAMDERNHAVGIFLQWFISEQVEEEDSVADAVGKLKLVGDGGGLFMLDRDLGTRVFTPPTNA</sequence>
<dbReference type="InterPro" id="IPR009078">
    <property type="entry name" value="Ferritin-like_SF"/>
</dbReference>
<feature type="binding site" evidence="6">
    <location>
        <position position="94"/>
    </location>
    <ligand>
        <name>Fe cation</name>
        <dbReference type="ChEBI" id="CHEBI:24875"/>
        <label>1</label>
    </ligand>
</feature>